<dbReference type="EC" id="2.7.10.2" evidence="11"/>
<evidence type="ECO:0000256" key="7">
    <source>
        <dbReference type="ARBA" id="ARBA00051245"/>
    </source>
</evidence>
<evidence type="ECO:0000256" key="4">
    <source>
        <dbReference type="ARBA" id="ARBA00022777"/>
    </source>
</evidence>
<dbReference type="InterPro" id="IPR017441">
    <property type="entry name" value="Protein_kinase_ATP_BS"/>
</dbReference>
<feature type="domain" description="Protein kinase" evidence="14">
    <location>
        <begin position="200"/>
        <end position="499"/>
    </location>
</feature>
<feature type="binding site" evidence="10">
    <location>
        <position position="227"/>
    </location>
    <ligand>
        <name>ATP</name>
        <dbReference type="ChEBI" id="CHEBI:30616"/>
    </ligand>
</feature>
<dbReference type="PRINTS" id="PR00452">
    <property type="entry name" value="SH3DOMAIN"/>
</dbReference>
<evidence type="ECO:0000259" key="13">
    <source>
        <dbReference type="PROSITE" id="PS50002"/>
    </source>
</evidence>
<dbReference type="Gene3D" id="3.30.200.20">
    <property type="entry name" value="Phosphorylase Kinase, domain 1"/>
    <property type="match status" value="1"/>
</dbReference>
<keyword evidence="2 11" id="KW-0808">Transferase</keyword>
<sequence length="535" mass="60162">MPNSALQENVIAVYRYEKTSNEDLQFEKGEHLAILRRLTDGNWALARNGKGQTGLIPLNFVESDVDPPWLHGQISREEAELLLQDEPPGSFLVRASSRFVGDYTLSLVGGHSSEDNSYATKVSPTQHYHIYSVNGLDGSVPSEFFSLDNKEMFPSLRKLVEHYKVVDRGLAHPLTAPVVDMERVCMQRLRDRHWIPREHLTLGQKLGHGEFGEVLRAKIGDREVAVKRYKASAKRQLIYEACIMSELKHENLLELLGVTEEPDEDETVVADSVPCTTFCLVTEFSPLGSLLFYLRSRGRALLGPATLLSFATDVARGLVYMEARSYLHCDVAARNVLLFSSAKHPRYPVAKLGDFGLAFRLRSSSPIFDHRVTGEVDFDAVKRPTCVGPLCFTGTQRMSSITRIPIKWTAPESIRTRIFTHKSDVWSFGVMLWELYSFGRLPYPRLMTSQVLAHLEAGERMEAPQDCPKGVYSLMTETFSRGFSKSPCSSMVIVVLPSDRSAENVSISPSEDDVNIILMCISFSPLHYRITAPYY</sequence>
<dbReference type="InterPro" id="IPR001245">
    <property type="entry name" value="Ser-Thr/Tyr_kinase_cat_dom"/>
</dbReference>
<keyword evidence="1 9" id="KW-0728">SH3 domain</keyword>
<dbReference type="PRINTS" id="PR00401">
    <property type="entry name" value="SH2DOMAIN"/>
</dbReference>
<dbReference type="PROSITE" id="PS00109">
    <property type="entry name" value="PROTEIN_KINASE_TYR"/>
    <property type="match status" value="1"/>
</dbReference>
<dbReference type="InterPro" id="IPR000719">
    <property type="entry name" value="Prot_kinase_dom"/>
</dbReference>
<dbReference type="Pfam" id="PF00018">
    <property type="entry name" value="SH3_1"/>
    <property type="match status" value="1"/>
</dbReference>
<dbReference type="Gene3D" id="1.10.510.10">
    <property type="entry name" value="Transferase(Phosphotransferase) domain 1"/>
    <property type="match status" value="1"/>
</dbReference>
<dbReference type="OMA" id="RMQPPDD"/>
<evidence type="ECO:0000256" key="8">
    <source>
        <dbReference type="PROSITE-ProRule" id="PRU00191"/>
    </source>
</evidence>
<evidence type="ECO:0000256" key="3">
    <source>
        <dbReference type="ARBA" id="ARBA00022741"/>
    </source>
</evidence>
<evidence type="ECO:0000256" key="9">
    <source>
        <dbReference type="PROSITE-ProRule" id="PRU00192"/>
    </source>
</evidence>
<dbReference type="InterPro" id="IPR036028">
    <property type="entry name" value="SH3-like_dom_sf"/>
</dbReference>
<proteinExistence type="inferred from homology"/>
<dbReference type="SUPFAM" id="SSF55550">
    <property type="entry name" value="SH2 domain"/>
    <property type="match status" value="1"/>
</dbReference>
<dbReference type="PROSITE" id="PS50002">
    <property type="entry name" value="SH3"/>
    <property type="match status" value="1"/>
</dbReference>
<gene>
    <name evidence="15" type="ORF">EmuJ_000342000</name>
</gene>
<dbReference type="Pfam" id="PF07714">
    <property type="entry name" value="PK_Tyr_Ser-Thr"/>
    <property type="match status" value="2"/>
</dbReference>
<feature type="domain" description="SH3" evidence="13">
    <location>
        <begin position="5"/>
        <end position="66"/>
    </location>
</feature>
<evidence type="ECO:0000259" key="14">
    <source>
        <dbReference type="PROSITE" id="PS50011"/>
    </source>
</evidence>
<dbReference type="InterPro" id="IPR008266">
    <property type="entry name" value="Tyr_kinase_AS"/>
</dbReference>
<keyword evidence="8" id="KW-0727">SH2 domain</keyword>
<dbReference type="PROSITE" id="PS50001">
    <property type="entry name" value="SH2"/>
    <property type="match status" value="1"/>
</dbReference>
<dbReference type="OrthoDB" id="346907at2759"/>
<dbReference type="SMART" id="SM00252">
    <property type="entry name" value="SH2"/>
    <property type="match status" value="1"/>
</dbReference>
<keyword evidence="6 11" id="KW-0829">Tyrosine-protein kinase</keyword>
<evidence type="ECO:0000256" key="10">
    <source>
        <dbReference type="PROSITE-ProRule" id="PRU10141"/>
    </source>
</evidence>
<dbReference type="Gene3D" id="2.30.30.40">
    <property type="entry name" value="SH3 Domains"/>
    <property type="match status" value="1"/>
</dbReference>
<dbReference type="Pfam" id="PF00017">
    <property type="entry name" value="SH2"/>
    <property type="match status" value="1"/>
</dbReference>
<dbReference type="InterPro" id="IPR036860">
    <property type="entry name" value="SH2_dom_sf"/>
</dbReference>
<evidence type="ECO:0000259" key="12">
    <source>
        <dbReference type="PROSITE" id="PS50001"/>
    </source>
</evidence>
<evidence type="ECO:0000256" key="11">
    <source>
        <dbReference type="RuleBase" id="RU362096"/>
    </source>
</evidence>
<evidence type="ECO:0000256" key="5">
    <source>
        <dbReference type="ARBA" id="ARBA00022840"/>
    </source>
</evidence>
<keyword evidence="16" id="KW-1185">Reference proteome</keyword>
<dbReference type="PROSITE" id="PS50011">
    <property type="entry name" value="PROTEIN_KINASE_DOM"/>
    <property type="match status" value="1"/>
</dbReference>
<dbReference type="GO" id="GO:0004715">
    <property type="term" value="F:non-membrane spanning protein tyrosine kinase activity"/>
    <property type="evidence" value="ECO:0007669"/>
    <property type="project" value="UniProtKB-EC"/>
</dbReference>
<dbReference type="STRING" id="6211.A0A068Y1M1"/>
<dbReference type="SMART" id="SM00326">
    <property type="entry name" value="SH3"/>
    <property type="match status" value="1"/>
</dbReference>
<dbReference type="eggNOG" id="KOG0197">
    <property type="taxonomic scope" value="Eukaryota"/>
</dbReference>
<comment type="similarity">
    <text evidence="11">Belongs to the protein kinase superfamily. Tyr protein kinase family.</text>
</comment>
<evidence type="ECO:0000313" key="16">
    <source>
        <dbReference type="Proteomes" id="UP000017246"/>
    </source>
</evidence>
<reference evidence="15" key="1">
    <citation type="journal article" date="2013" name="Nature">
        <title>The genomes of four tapeworm species reveal adaptations to parasitism.</title>
        <authorList>
            <person name="Tsai I.J."/>
            <person name="Zarowiecki M."/>
            <person name="Holroyd N."/>
            <person name="Garciarrubio A."/>
            <person name="Sanchez-Flores A."/>
            <person name="Brooks K.L."/>
            <person name="Tracey A."/>
            <person name="Bobes R.J."/>
            <person name="Fragoso G."/>
            <person name="Sciutto E."/>
            <person name="Aslett M."/>
            <person name="Beasley H."/>
            <person name="Bennett H.M."/>
            <person name="Cai J."/>
            <person name="Camicia F."/>
            <person name="Clark R."/>
            <person name="Cucher M."/>
            <person name="De Silva N."/>
            <person name="Day T.A."/>
            <person name="Deplazes P."/>
            <person name="Estrada K."/>
            <person name="Fernandez C."/>
            <person name="Holland P.W."/>
            <person name="Hou J."/>
            <person name="Hu S."/>
            <person name="Huckvale T."/>
            <person name="Hung S.S."/>
            <person name="Kamenetzky L."/>
            <person name="Keane J.A."/>
            <person name="Kiss F."/>
            <person name="Koziol U."/>
            <person name="Lambert O."/>
            <person name="Liu K."/>
            <person name="Luo X."/>
            <person name="Luo Y."/>
            <person name="Macchiaroli N."/>
            <person name="Nichol S."/>
            <person name="Paps J."/>
            <person name="Parkinson J."/>
            <person name="Pouchkina-Stantcheva N."/>
            <person name="Riddiford N."/>
            <person name="Rosenzvit M."/>
            <person name="Salinas G."/>
            <person name="Wasmuth J.D."/>
            <person name="Zamanian M."/>
            <person name="Zheng Y."/>
            <person name="Cai X."/>
            <person name="Soberon X."/>
            <person name="Olson P.D."/>
            <person name="Laclette J.P."/>
            <person name="Brehm K."/>
            <person name="Berriman M."/>
            <person name="Garciarrubio A."/>
            <person name="Bobes R.J."/>
            <person name="Fragoso G."/>
            <person name="Sanchez-Flores A."/>
            <person name="Estrada K."/>
            <person name="Cevallos M.A."/>
            <person name="Morett E."/>
            <person name="Gonzalez V."/>
            <person name="Portillo T."/>
            <person name="Ochoa-Leyva A."/>
            <person name="Jose M.V."/>
            <person name="Sciutto E."/>
            <person name="Landa A."/>
            <person name="Jimenez L."/>
            <person name="Valdes V."/>
            <person name="Carrero J.C."/>
            <person name="Larralde C."/>
            <person name="Morales-Montor J."/>
            <person name="Limon-Lason J."/>
            <person name="Soberon X."/>
            <person name="Laclette J.P."/>
        </authorList>
    </citation>
    <scope>NUCLEOTIDE SEQUENCE [LARGE SCALE GENOMIC DNA]</scope>
</reference>
<organism evidence="15 16">
    <name type="scientific">Echinococcus multilocularis</name>
    <name type="common">Fox tapeworm</name>
    <dbReference type="NCBI Taxonomy" id="6211"/>
    <lineage>
        <taxon>Eukaryota</taxon>
        <taxon>Metazoa</taxon>
        <taxon>Spiralia</taxon>
        <taxon>Lophotrochozoa</taxon>
        <taxon>Platyhelminthes</taxon>
        <taxon>Cestoda</taxon>
        <taxon>Eucestoda</taxon>
        <taxon>Cyclophyllidea</taxon>
        <taxon>Taeniidae</taxon>
        <taxon>Echinococcus</taxon>
    </lineage>
</organism>
<dbReference type="GO" id="GO:0005524">
    <property type="term" value="F:ATP binding"/>
    <property type="evidence" value="ECO:0007669"/>
    <property type="project" value="UniProtKB-UniRule"/>
</dbReference>
<dbReference type="EMBL" id="LN902849">
    <property type="protein sequence ID" value="CDS36337.1"/>
    <property type="molecule type" value="Genomic_DNA"/>
</dbReference>
<dbReference type="InterPro" id="IPR050198">
    <property type="entry name" value="Non-receptor_tyrosine_kinases"/>
</dbReference>
<evidence type="ECO:0000313" key="15">
    <source>
        <dbReference type="EMBL" id="CDS36337.1"/>
    </source>
</evidence>
<dbReference type="SUPFAM" id="SSF56112">
    <property type="entry name" value="Protein kinase-like (PK-like)"/>
    <property type="match status" value="1"/>
</dbReference>
<evidence type="ECO:0000256" key="1">
    <source>
        <dbReference type="ARBA" id="ARBA00022443"/>
    </source>
</evidence>
<dbReference type="InterPro" id="IPR001452">
    <property type="entry name" value="SH3_domain"/>
</dbReference>
<dbReference type="Proteomes" id="UP000017246">
    <property type="component" value="Unassembled WGS sequence"/>
</dbReference>
<dbReference type="PROSITE" id="PS00107">
    <property type="entry name" value="PROTEIN_KINASE_ATP"/>
    <property type="match status" value="1"/>
</dbReference>
<keyword evidence="3 10" id="KW-0547">Nucleotide-binding</keyword>
<keyword evidence="4 11" id="KW-0418">Kinase</keyword>
<dbReference type="Gene3D" id="3.30.505.10">
    <property type="entry name" value="SH2 domain"/>
    <property type="match status" value="1"/>
</dbReference>
<accession>A0A068Y1M1</accession>
<dbReference type="PRINTS" id="PR00109">
    <property type="entry name" value="TYRKINASE"/>
</dbReference>
<dbReference type="InterPro" id="IPR000980">
    <property type="entry name" value="SH2"/>
</dbReference>
<keyword evidence="5 10" id="KW-0067">ATP-binding</keyword>
<dbReference type="SUPFAM" id="SSF50044">
    <property type="entry name" value="SH3-domain"/>
    <property type="match status" value="1"/>
</dbReference>
<comment type="catalytic activity">
    <reaction evidence="7 11">
        <text>L-tyrosyl-[protein] + ATP = O-phospho-L-tyrosyl-[protein] + ADP + H(+)</text>
        <dbReference type="Rhea" id="RHEA:10596"/>
        <dbReference type="Rhea" id="RHEA-COMP:10136"/>
        <dbReference type="Rhea" id="RHEA-COMP:20101"/>
        <dbReference type="ChEBI" id="CHEBI:15378"/>
        <dbReference type="ChEBI" id="CHEBI:30616"/>
        <dbReference type="ChEBI" id="CHEBI:46858"/>
        <dbReference type="ChEBI" id="CHEBI:61978"/>
        <dbReference type="ChEBI" id="CHEBI:456216"/>
        <dbReference type="EC" id="2.7.10.2"/>
    </reaction>
</comment>
<feature type="domain" description="SH2" evidence="12">
    <location>
        <begin position="69"/>
        <end position="178"/>
    </location>
</feature>
<dbReference type="AlphaFoldDB" id="A0A068Y1M1"/>
<dbReference type="PANTHER" id="PTHR24418">
    <property type="entry name" value="TYROSINE-PROTEIN KINASE"/>
    <property type="match status" value="1"/>
</dbReference>
<evidence type="ECO:0000256" key="2">
    <source>
        <dbReference type="ARBA" id="ARBA00022679"/>
    </source>
</evidence>
<reference evidence="15" key="2">
    <citation type="submission" date="2015-11" db="EMBL/GenBank/DDBJ databases">
        <authorList>
            <person name="Zhang Y."/>
            <person name="Guo Z."/>
        </authorList>
    </citation>
    <scope>NUCLEOTIDE SEQUENCE</scope>
</reference>
<protein>
    <recommendedName>
        <fullName evidence="11">Tyrosine-protein kinase</fullName>
        <ecNumber evidence="11">2.7.10.2</ecNumber>
    </recommendedName>
</protein>
<dbReference type="InterPro" id="IPR011009">
    <property type="entry name" value="Kinase-like_dom_sf"/>
</dbReference>
<evidence type="ECO:0000256" key="6">
    <source>
        <dbReference type="ARBA" id="ARBA00023137"/>
    </source>
</evidence>
<name>A0A068Y1M1_ECHMU</name>